<dbReference type="HOGENOM" id="CLU_554015_0_0_10"/>
<sequence length="481" mass="54048" precursor="true">MKNKLIIAGIAIAALLSGLLFFLNVRHYSNGHKPEPLTNSITVSVPPSTFNLPVRIETGTLEGFLNGKIRGSFLRKNLLLQKDKKEEIALELSKRSAISIESNGRELICTFPLTVKARLINSRFGETLARQVKPMQTDLIITLSTPISIDHNWSLGTRFRIRNIRWVNEPVVRFGPFKKNIREEIAGILKSKEGKLTHMLDREIYKAANLQSTISDVWIDLQEPILISRKPAPVWIRFKCKDIHGNIALHRDAITCFTRINAKMVMLTDTAAIAKPNPLPRFKKLKSTETETLSDINLYAFTTFREINDQMNDLLRGKTLSKEGYTVTITDIHAYASSKGLSIGVSTDKDLKGHVVTSGKVLFDVPTQSLNVQNFDYFLNTENRLVSTGDNLLHEFVRDTVATKLNVRLDTLIGKVPGIVNNAIAKGKVGRVIYLKVDSLSVKKCDIILDREKMHLLLNVHARADLRLKRIKSGKAINIRG</sequence>
<dbReference type="eggNOG" id="ENOG502ZAFW">
    <property type="taxonomic scope" value="Bacteria"/>
</dbReference>
<dbReference type="RefSeq" id="WP_012466303.1">
    <property type="nucleotide sequence ID" value="NC_010803.1"/>
</dbReference>
<protein>
    <recommendedName>
        <fullName evidence="3">DUF4403 family protein</fullName>
    </recommendedName>
</protein>
<proteinExistence type="predicted"/>
<dbReference type="OrthoDB" id="9774949at2"/>
<gene>
    <name evidence="1" type="ordered locus">Clim_1366</name>
</gene>
<dbReference type="Pfam" id="PF14356">
    <property type="entry name" value="DUF4403"/>
    <property type="match status" value="1"/>
</dbReference>
<evidence type="ECO:0000313" key="1">
    <source>
        <dbReference type="EMBL" id="ACD90426.1"/>
    </source>
</evidence>
<accession>B3ED01</accession>
<dbReference type="EMBL" id="CP001097">
    <property type="protein sequence ID" value="ACD90426.1"/>
    <property type="molecule type" value="Genomic_DNA"/>
</dbReference>
<dbReference type="KEGG" id="cli:Clim_1366"/>
<evidence type="ECO:0000313" key="2">
    <source>
        <dbReference type="Proteomes" id="UP000008841"/>
    </source>
</evidence>
<name>B3ED01_CHLL2</name>
<dbReference type="STRING" id="290315.Clim_1366"/>
<organism evidence="1 2">
    <name type="scientific">Chlorobium limicola (strain DSM 245 / NBRC 103803 / 6330)</name>
    <dbReference type="NCBI Taxonomy" id="290315"/>
    <lineage>
        <taxon>Bacteria</taxon>
        <taxon>Pseudomonadati</taxon>
        <taxon>Chlorobiota</taxon>
        <taxon>Chlorobiia</taxon>
        <taxon>Chlorobiales</taxon>
        <taxon>Chlorobiaceae</taxon>
        <taxon>Chlorobium/Pelodictyon group</taxon>
        <taxon>Chlorobium</taxon>
    </lineage>
</organism>
<dbReference type="InterPro" id="IPR025515">
    <property type="entry name" value="DUF4403"/>
</dbReference>
<dbReference type="AlphaFoldDB" id="B3ED01"/>
<evidence type="ECO:0008006" key="3">
    <source>
        <dbReference type="Google" id="ProtNLM"/>
    </source>
</evidence>
<dbReference type="Proteomes" id="UP000008841">
    <property type="component" value="Chromosome"/>
</dbReference>
<reference evidence="1 2" key="1">
    <citation type="submission" date="2008-05" db="EMBL/GenBank/DDBJ databases">
        <title>Complete sequence of Chlorobium limicola DSM 245.</title>
        <authorList>
            <consortium name="US DOE Joint Genome Institute"/>
            <person name="Lucas S."/>
            <person name="Copeland A."/>
            <person name="Lapidus A."/>
            <person name="Glavina del Rio T."/>
            <person name="Dalin E."/>
            <person name="Tice H."/>
            <person name="Bruce D."/>
            <person name="Goodwin L."/>
            <person name="Pitluck S."/>
            <person name="Schmutz J."/>
            <person name="Larimer F."/>
            <person name="Land M."/>
            <person name="Hauser L."/>
            <person name="Kyrpides N."/>
            <person name="Ovchinnikova G."/>
            <person name="Zhao F."/>
            <person name="Li T."/>
            <person name="Liu Z."/>
            <person name="Overmann J."/>
            <person name="Bryant D.A."/>
            <person name="Richardson P."/>
        </authorList>
    </citation>
    <scope>NUCLEOTIDE SEQUENCE [LARGE SCALE GENOMIC DNA]</scope>
    <source>
        <strain evidence="2">DSM 245 / NBRC 103803 / 6330</strain>
    </source>
</reference>